<dbReference type="GO" id="GO:0019748">
    <property type="term" value="P:secondary metabolic process"/>
    <property type="evidence" value="ECO:0007669"/>
    <property type="project" value="UniProtKB-ARBA"/>
</dbReference>
<dbReference type="GO" id="GO:0006508">
    <property type="term" value="P:proteolysis"/>
    <property type="evidence" value="ECO:0007669"/>
    <property type="project" value="InterPro"/>
</dbReference>
<sequence length="490" mass="54896">MRKRRARRSIYTLEEAIARRKSIPAMPHFHPLIYLLLTLLLLLQVSSQSTVEFLPGFDGPLPFHLETGYVGVGEREEIQLFYYFIKSEGNPDEDPLMVWLTGGPGCSAFSGLVFEIGPLSFKLKEYGESLPELVYNPYSWTKTSSIIFVDAPVGTGFSYATVKSAYRTGDLGQVRDLNHFIIKWLIGHPELASRPVYLGGDSYSGLTLPALVQAIIHGNQAGREPFVNIKGYLLGNPITDQTIDGNSQVPFAHGMALISDELYESLQRTCKGQYRFFDPSNEDCLRDIMAYDQCVVGLPLNQILEPLCPFAAPRPGGEALGKVRFLIEQVFRDDPPAPAPPDSSCRSYGYKLAPNWINDEDVQDALHVRKGSIETWSRCVYGLQYTNDIPGSLQYHANLSRHGCRSLIYSGDHDMIIPFLGTQAWIRSLNYSVVDDWRPWTVNGQIGGYTRTYANGMTFATVKGGGHTAPEYKPRESLAMYQRWISQEPL</sequence>
<dbReference type="FunFam" id="3.40.50.12670:FF:000001">
    <property type="entry name" value="Carboxypeptidase"/>
    <property type="match status" value="1"/>
</dbReference>
<protein>
    <recommendedName>
        <fullName evidence="8">Serine carboxypeptidase-like 7</fullName>
    </recommendedName>
</protein>
<proteinExistence type="inferred from homology"/>
<keyword evidence="2" id="KW-0964">Secreted</keyword>
<dbReference type="Gene3D" id="3.40.50.12670">
    <property type="match status" value="1"/>
</dbReference>
<organism evidence="6 7">
    <name type="scientific">Trapa natans</name>
    <name type="common">Water chestnut</name>
    <dbReference type="NCBI Taxonomy" id="22666"/>
    <lineage>
        <taxon>Eukaryota</taxon>
        <taxon>Viridiplantae</taxon>
        <taxon>Streptophyta</taxon>
        <taxon>Embryophyta</taxon>
        <taxon>Tracheophyta</taxon>
        <taxon>Spermatophyta</taxon>
        <taxon>Magnoliopsida</taxon>
        <taxon>eudicotyledons</taxon>
        <taxon>Gunneridae</taxon>
        <taxon>Pentapetalae</taxon>
        <taxon>rosids</taxon>
        <taxon>malvids</taxon>
        <taxon>Myrtales</taxon>
        <taxon>Lythraceae</taxon>
        <taxon>Trapa</taxon>
    </lineage>
</organism>
<keyword evidence="4" id="KW-0325">Glycoprotein</keyword>
<dbReference type="Pfam" id="PF00450">
    <property type="entry name" value="Peptidase_S10"/>
    <property type="match status" value="1"/>
</dbReference>
<evidence type="ECO:0000313" key="7">
    <source>
        <dbReference type="Proteomes" id="UP001346149"/>
    </source>
</evidence>
<evidence type="ECO:0000256" key="5">
    <source>
        <dbReference type="SAM" id="SignalP"/>
    </source>
</evidence>
<dbReference type="Proteomes" id="UP001346149">
    <property type="component" value="Unassembled WGS sequence"/>
</dbReference>
<dbReference type="GO" id="GO:0004185">
    <property type="term" value="F:serine-type carboxypeptidase activity"/>
    <property type="evidence" value="ECO:0007669"/>
    <property type="project" value="InterPro"/>
</dbReference>
<evidence type="ECO:0000313" key="6">
    <source>
        <dbReference type="EMBL" id="KAK4786675.1"/>
    </source>
</evidence>
<dbReference type="FunFam" id="3.40.50.1820:FF:000148">
    <property type="entry name" value="Serine carboxypeptidase-like 11"/>
    <property type="match status" value="1"/>
</dbReference>
<dbReference type="InterPro" id="IPR029058">
    <property type="entry name" value="AB_hydrolase_fold"/>
</dbReference>
<comment type="similarity">
    <text evidence="1">Belongs to the peptidase S10 family.</text>
</comment>
<dbReference type="AlphaFoldDB" id="A0AAN7LJQ4"/>
<dbReference type="Gene3D" id="3.40.50.1820">
    <property type="entry name" value="alpha/beta hydrolase"/>
    <property type="match status" value="1"/>
</dbReference>
<dbReference type="PRINTS" id="PR00724">
    <property type="entry name" value="CRBOXYPTASEC"/>
</dbReference>
<accession>A0AAN7LJQ4</accession>
<dbReference type="InterPro" id="IPR001563">
    <property type="entry name" value="Peptidase_S10"/>
</dbReference>
<feature type="signal peptide" evidence="5">
    <location>
        <begin position="1"/>
        <end position="47"/>
    </location>
</feature>
<feature type="chain" id="PRO_5042830480" description="Serine carboxypeptidase-like 7" evidence="5">
    <location>
        <begin position="48"/>
        <end position="490"/>
    </location>
</feature>
<evidence type="ECO:0008006" key="8">
    <source>
        <dbReference type="Google" id="ProtNLM"/>
    </source>
</evidence>
<keyword evidence="3 5" id="KW-0732">Signal</keyword>
<reference evidence="6 7" key="1">
    <citation type="journal article" date="2023" name="Hortic Res">
        <title>Pangenome of water caltrop reveals structural variations and asymmetric subgenome divergence after allopolyploidization.</title>
        <authorList>
            <person name="Zhang X."/>
            <person name="Chen Y."/>
            <person name="Wang L."/>
            <person name="Yuan Y."/>
            <person name="Fang M."/>
            <person name="Shi L."/>
            <person name="Lu R."/>
            <person name="Comes H.P."/>
            <person name="Ma Y."/>
            <person name="Chen Y."/>
            <person name="Huang G."/>
            <person name="Zhou Y."/>
            <person name="Zheng Z."/>
            <person name="Qiu Y."/>
        </authorList>
    </citation>
    <scope>NUCLEOTIDE SEQUENCE [LARGE SCALE GENOMIC DNA]</scope>
    <source>
        <strain evidence="6">F231</strain>
    </source>
</reference>
<dbReference type="EMBL" id="JAXQNO010000012">
    <property type="protein sequence ID" value="KAK4786675.1"/>
    <property type="molecule type" value="Genomic_DNA"/>
</dbReference>
<comment type="caution">
    <text evidence="6">The sequence shown here is derived from an EMBL/GenBank/DDBJ whole genome shotgun (WGS) entry which is preliminary data.</text>
</comment>
<evidence type="ECO:0000256" key="1">
    <source>
        <dbReference type="ARBA" id="ARBA00009431"/>
    </source>
</evidence>
<keyword evidence="7" id="KW-1185">Reference proteome</keyword>
<dbReference type="PANTHER" id="PTHR11802:SF29">
    <property type="entry name" value="SERINE CARBOXYPEPTIDASE-LIKE 19"/>
    <property type="match status" value="1"/>
</dbReference>
<evidence type="ECO:0000256" key="3">
    <source>
        <dbReference type="ARBA" id="ARBA00022729"/>
    </source>
</evidence>
<name>A0AAN7LJQ4_TRANT</name>
<gene>
    <name evidence="6" type="ORF">SAY86_010508</name>
</gene>
<dbReference type="PANTHER" id="PTHR11802">
    <property type="entry name" value="SERINE PROTEASE FAMILY S10 SERINE CARBOXYPEPTIDASE"/>
    <property type="match status" value="1"/>
</dbReference>
<dbReference type="GO" id="GO:0016752">
    <property type="term" value="F:sinapoyltransferase activity"/>
    <property type="evidence" value="ECO:0007669"/>
    <property type="project" value="UniProtKB-ARBA"/>
</dbReference>
<evidence type="ECO:0000256" key="2">
    <source>
        <dbReference type="ARBA" id="ARBA00022525"/>
    </source>
</evidence>
<dbReference type="SUPFAM" id="SSF53474">
    <property type="entry name" value="alpha/beta-Hydrolases"/>
    <property type="match status" value="1"/>
</dbReference>
<evidence type="ECO:0000256" key="4">
    <source>
        <dbReference type="ARBA" id="ARBA00023180"/>
    </source>
</evidence>